<name>A0A1C4GRF0_9GAMM</name>
<accession>A0A1C4GRF0</accession>
<sequence length="116" mass="13515">MDYISANLPAIQLDETHDFYSALGFQYTYFSADWMILEQGSLKLEFFHHPELDPQASWHSACIRVQDLAALYHTWHEVNWSLFPQARITEIQSLAEIDLFCVIDINGSLLRCIQHN</sequence>
<evidence type="ECO:0000313" key="2">
    <source>
        <dbReference type="Proteomes" id="UP000243661"/>
    </source>
</evidence>
<evidence type="ECO:0008006" key="3">
    <source>
        <dbReference type="Google" id="ProtNLM"/>
    </source>
</evidence>
<protein>
    <recommendedName>
        <fullName evidence="3">Bleomycin resistance protein</fullName>
    </recommendedName>
</protein>
<dbReference type="Gene3D" id="3.10.180.10">
    <property type="entry name" value="2,3-Dihydroxybiphenyl 1,2-Dioxygenase, domain 1"/>
    <property type="match status" value="1"/>
</dbReference>
<evidence type="ECO:0000313" key="1">
    <source>
        <dbReference type="EMBL" id="SCC70726.1"/>
    </source>
</evidence>
<reference evidence="1 2" key="1">
    <citation type="submission" date="2016-08" db="EMBL/GenBank/DDBJ databases">
        <authorList>
            <person name="Seilhamer J.J."/>
        </authorList>
    </citation>
    <scope>NUCLEOTIDE SEQUENCE [LARGE SCALE GENOMIC DNA]</scope>
    <source>
        <strain evidence="1 2">ANC 4874</strain>
    </source>
</reference>
<gene>
    <name evidence="1" type="ORF">GA0116959_10159</name>
</gene>
<dbReference type="OrthoDB" id="6624781at2"/>
<dbReference type="CDD" id="cd08350">
    <property type="entry name" value="BLMT_like"/>
    <property type="match status" value="1"/>
</dbReference>
<proteinExistence type="predicted"/>
<organism evidence="1 2">
    <name type="scientific">Acinetobacter albensis</name>
    <dbReference type="NCBI Taxonomy" id="1673609"/>
    <lineage>
        <taxon>Bacteria</taxon>
        <taxon>Pseudomonadati</taxon>
        <taxon>Pseudomonadota</taxon>
        <taxon>Gammaproteobacteria</taxon>
        <taxon>Moraxellales</taxon>
        <taxon>Moraxellaceae</taxon>
        <taxon>Acinetobacter</taxon>
    </lineage>
</organism>
<dbReference type="AlphaFoldDB" id="A0A1C4GRF0"/>
<dbReference type="EMBL" id="FMBK01000001">
    <property type="protein sequence ID" value="SCC70726.1"/>
    <property type="molecule type" value="Genomic_DNA"/>
</dbReference>
<dbReference type="InterPro" id="IPR029068">
    <property type="entry name" value="Glyas_Bleomycin-R_OHBP_Dase"/>
</dbReference>
<dbReference type="SUPFAM" id="SSF54593">
    <property type="entry name" value="Glyoxalase/Bleomycin resistance protein/Dihydroxybiphenyl dioxygenase"/>
    <property type="match status" value="1"/>
</dbReference>
<dbReference type="Proteomes" id="UP000243661">
    <property type="component" value="Unassembled WGS sequence"/>
</dbReference>
<dbReference type="RefSeq" id="WP_092717080.1">
    <property type="nucleotide sequence ID" value="NZ_FMBK01000001.1"/>
</dbReference>